<dbReference type="OrthoDB" id="9793039at2"/>
<dbReference type="InterPro" id="IPR029068">
    <property type="entry name" value="Glyas_Bleomycin-R_OHBP_Dase"/>
</dbReference>
<dbReference type="Gene3D" id="3.10.180.10">
    <property type="entry name" value="2,3-Dihydroxybiphenyl 1,2-Dioxygenase, domain 1"/>
    <property type="match status" value="2"/>
</dbReference>
<dbReference type="InterPro" id="IPR052164">
    <property type="entry name" value="Anthracycline_SecMetBiosynth"/>
</dbReference>
<dbReference type="CDD" id="cd07247">
    <property type="entry name" value="SgaA_N_like"/>
    <property type="match status" value="1"/>
</dbReference>
<reference evidence="3 4" key="1">
    <citation type="submission" date="2017-06" db="EMBL/GenBank/DDBJ databases">
        <authorList>
            <person name="Kim H.J."/>
            <person name="Triplett B.A."/>
        </authorList>
    </citation>
    <scope>NUCLEOTIDE SEQUENCE [LARGE SCALE GENOMIC DNA]</scope>
    <source>
        <strain evidence="3 4">CGMCC 4.2132</strain>
    </source>
</reference>
<feature type="region of interest" description="Disordered" evidence="1">
    <location>
        <begin position="1"/>
        <end position="20"/>
    </location>
</feature>
<feature type="domain" description="VOC" evidence="2">
    <location>
        <begin position="10"/>
        <end position="138"/>
    </location>
</feature>
<name>A0A239NNC5_9ACTN</name>
<dbReference type="SUPFAM" id="SSF54593">
    <property type="entry name" value="Glyoxalase/Bleomycin resistance protein/Dihydroxybiphenyl dioxygenase"/>
    <property type="match status" value="2"/>
</dbReference>
<accession>A0A239NNC5</accession>
<evidence type="ECO:0000313" key="3">
    <source>
        <dbReference type="EMBL" id="SNT56122.1"/>
    </source>
</evidence>
<feature type="compositionally biased region" description="Basic and acidic residues" evidence="1">
    <location>
        <begin position="1"/>
        <end position="10"/>
    </location>
</feature>
<evidence type="ECO:0000256" key="1">
    <source>
        <dbReference type="SAM" id="MobiDB-lite"/>
    </source>
</evidence>
<dbReference type="AlphaFoldDB" id="A0A239NNC5"/>
<evidence type="ECO:0000259" key="2">
    <source>
        <dbReference type="PROSITE" id="PS51819"/>
    </source>
</evidence>
<dbReference type="PANTHER" id="PTHR33993:SF14">
    <property type="entry name" value="GB|AAF24581.1"/>
    <property type="match status" value="1"/>
</dbReference>
<dbReference type="InterPro" id="IPR041581">
    <property type="entry name" value="Glyoxalase_6"/>
</dbReference>
<dbReference type="InterPro" id="IPR004360">
    <property type="entry name" value="Glyas_Fos-R_dOase_dom"/>
</dbReference>
<protein>
    <recommendedName>
        <fullName evidence="2">VOC domain-containing protein</fullName>
    </recommendedName>
</protein>
<dbReference type="InterPro" id="IPR037523">
    <property type="entry name" value="VOC_core"/>
</dbReference>
<proteinExistence type="predicted"/>
<organism evidence="3 4">
    <name type="scientific">Streptosporangium subroseum</name>
    <dbReference type="NCBI Taxonomy" id="106412"/>
    <lineage>
        <taxon>Bacteria</taxon>
        <taxon>Bacillati</taxon>
        <taxon>Actinomycetota</taxon>
        <taxon>Actinomycetes</taxon>
        <taxon>Streptosporangiales</taxon>
        <taxon>Streptosporangiaceae</taxon>
        <taxon>Streptosporangium</taxon>
    </lineage>
</organism>
<dbReference type="Pfam" id="PF00903">
    <property type="entry name" value="Glyoxalase"/>
    <property type="match status" value="1"/>
</dbReference>
<feature type="compositionally biased region" description="Low complexity" evidence="1">
    <location>
        <begin position="103"/>
        <end position="117"/>
    </location>
</feature>
<dbReference type="EMBL" id="FZOD01000063">
    <property type="protein sequence ID" value="SNT56122.1"/>
    <property type="molecule type" value="Genomic_DNA"/>
</dbReference>
<dbReference type="PANTHER" id="PTHR33993">
    <property type="entry name" value="GLYOXALASE-RELATED"/>
    <property type="match status" value="1"/>
</dbReference>
<feature type="region of interest" description="Disordered" evidence="1">
    <location>
        <begin position="93"/>
        <end position="117"/>
    </location>
</feature>
<sequence>MDIDNHEHGTPSRADLQSPDPDAAARFYATLFGWEFGDASPEANGYRTALLRGRPAAGVGPIREPGHPGWTAYAAVADVDEFASKVTAAGGTILSRSGDPLSAGPEAAPGAGPEDAAGAGREIVFADPSGARFAVWEAGDHDDRGGAATVDEPGTFSWAELISDDVDSSAAFYGSVFGWTVTGPEGPMNRREWQLDGRSISGLLPRPPAMAKDVPPYWDVYFTVADAAATAETAVNAGGTQLMPPTDIGVGHIAVFLDPAGAVFTVMAPKG</sequence>
<evidence type="ECO:0000313" key="4">
    <source>
        <dbReference type="Proteomes" id="UP000198282"/>
    </source>
</evidence>
<dbReference type="PROSITE" id="PS51819">
    <property type="entry name" value="VOC"/>
    <property type="match status" value="2"/>
</dbReference>
<dbReference type="Pfam" id="PF18029">
    <property type="entry name" value="Glyoxalase_6"/>
    <property type="match status" value="1"/>
</dbReference>
<keyword evidence="4" id="KW-1185">Reference proteome</keyword>
<dbReference type="Proteomes" id="UP000198282">
    <property type="component" value="Unassembled WGS sequence"/>
</dbReference>
<dbReference type="RefSeq" id="WP_089212289.1">
    <property type="nucleotide sequence ID" value="NZ_FZOD01000063.1"/>
</dbReference>
<feature type="domain" description="VOC" evidence="2">
    <location>
        <begin position="155"/>
        <end position="269"/>
    </location>
</feature>
<gene>
    <name evidence="3" type="ORF">SAMN05216276_106324</name>
</gene>